<proteinExistence type="predicted"/>
<keyword evidence="1" id="KW-0175">Coiled coil</keyword>
<sequence>MQQIIDHLDSNAQNAIVISFQNMKMINPFMRVNKYEFTKNHIIKGWNSISAFLKGLKNEGFKSGTHVYLKKPNGNTSKTIGEPITLQFSTDINTSQHMEQQQTVQQNTNTQNGYHQMPYQGMGANVMGMHPAESKLEAVTAKYDDLKERYDELKDEYKDVRSSERQLKEVNNSLKLEVNTAEKHMELALLQANLSQKSFMDSDAMKSLAENLAPVIPHMISGQTPQIGMGNSHQNISNDKKQFIDFIASSKVQDLDVNFIYKLYKNLVKNKDFAASLQGLLTQFNIT</sequence>
<organism evidence="2 3">
    <name type="scientific">Kordia antarctica</name>
    <dbReference type="NCBI Taxonomy" id="1218801"/>
    <lineage>
        <taxon>Bacteria</taxon>
        <taxon>Pseudomonadati</taxon>
        <taxon>Bacteroidota</taxon>
        <taxon>Flavobacteriia</taxon>
        <taxon>Flavobacteriales</taxon>
        <taxon>Flavobacteriaceae</taxon>
        <taxon>Kordia</taxon>
    </lineage>
</organism>
<feature type="coiled-coil region" evidence="1">
    <location>
        <begin position="136"/>
        <end position="184"/>
    </location>
</feature>
<evidence type="ECO:0000256" key="1">
    <source>
        <dbReference type="SAM" id="Coils"/>
    </source>
</evidence>
<protein>
    <submittedName>
        <fullName evidence="2">Uncharacterized protein</fullName>
    </submittedName>
</protein>
<gene>
    <name evidence="2" type="ORF">IMCC3317_10990</name>
</gene>
<dbReference type="OrthoDB" id="1419509at2"/>
<dbReference type="KEGG" id="kan:IMCC3317_10990"/>
<name>A0A7L4ZH23_9FLAO</name>
<keyword evidence="3" id="KW-1185">Reference proteome</keyword>
<evidence type="ECO:0000313" key="2">
    <source>
        <dbReference type="EMBL" id="QHI35751.1"/>
    </source>
</evidence>
<accession>A0A7L4ZH23</accession>
<dbReference type="AlphaFoldDB" id="A0A7L4ZH23"/>
<dbReference type="RefSeq" id="WP_160128477.1">
    <property type="nucleotide sequence ID" value="NZ_CP019288.1"/>
</dbReference>
<evidence type="ECO:0000313" key="3">
    <source>
        <dbReference type="Proteomes" id="UP000464657"/>
    </source>
</evidence>
<reference evidence="2 3" key="1">
    <citation type="journal article" date="2013" name="Int. J. Syst. Evol. Microbiol.">
        <title>Kordia antarctica sp. nov., isolated from Antarctic seawater.</title>
        <authorList>
            <person name="Baek K."/>
            <person name="Choi A."/>
            <person name="Kang I."/>
            <person name="Lee K."/>
            <person name="Cho J.C."/>
        </authorList>
    </citation>
    <scope>NUCLEOTIDE SEQUENCE [LARGE SCALE GENOMIC DNA]</scope>
    <source>
        <strain evidence="2 3">IMCC3317</strain>
    </source>
</reference>
<dbReference type="Proteomes" id="UP000464657">
    <property type="component" value="Chromosome"/>
</dbReference>
<dbReference type="EMBL" id="CP019288">
    <property type="protein sequence ID" value="QHI35751.1"/>
    <property type="molecule type" value="Genomic_DNA"/>
</dbReference>